<gene>
    <name evidence="1" type="ordered locus">Mvol_1660</name>
</gene>
<dbReference type="Proteomes" id="UP000007722">
    <property type="component" value="Chromosome"/>
</dbReference>
<keyword evidence="2" id="KW-1185">Reference proteome</keyword>
<dbReference type="KEGG" id="mvo:Mvol_1660"/>
<dbReference type="InParanoid" id="D7DR38"/>
<proteinExistence type="predicted"/>
<dbReference type="AlphaFoldDB" id="D7DR38"/>
<dbReference type="EMBL" id="CP002057">
    <property type="protein sequence ID" value="ADI37315.1"/>
    <property type="molecule type" value="Genomic_DNA"/>
</dbReference>
<evidence type="ECO:0000313" key="1">
    <source>
        <dbReference type="EMBL" id="ADI37315.1"/>
    </source>
</evidence>
<accession>D7DR38</accession>
<dbReference type="STRING" id="456320.Mvol_1660"/>
<dbReference type="HOGENOM" id="CLU_1912385_0_0_2"/>
<dbReference type="OrthoDB" id="60017at2157"/>
<organism evidence="1 2">
    <name type="scientific">Methanococcus voltae (strain ATCC BAA-1334 / A3)</name>
    <dbReference type="NCBI Taxonomy" id="456320"/>
    <lineage>
        <taxon>Archaea</taxon>
        <taxon>Methanobacteriati</taxon>
        <taxon>Methanobacteriota</taxon>
        <taxon>Methanomada group</taxon>
        <taxon>Methanococci</taxon>
        <taxon>Methanococcales</taxon>
        <taxon>Methanococcaceae</taxon>
        <taxon>Methanococcus</taxon>
    </lineage>
</organism>
<name>D7DR38_METV3</name>
<sequence length="132" mass="15569">MKIDKTDSQKINNTTKNDVCNNILVEDNVIINSMKKVFDEELASLNNKIALIANKHNIKDSNDLMEKYNINKKDIDPLIRNIFEIEENIENNIEKLDNIDENYKDVLKLIKYESDVRKVNQYMKELNKHTKN</sequence>
<evidence type="ECO:0000313" key="2">
    <source>
        <dbReference type="Proteomes" id="UP000007722"/>
    </source>
</evidence>
<reference evidence="1 2" key="1">
    <citation type="submission" date="2010-05" db="EMBL/GenBank/DDBJ databases">
        <title>Complete sequence of Methanococcus voltae A3.</title>
        <authorList>
            <consortium name="US DOE Joint Genome Institute"/>
            <person name="Lucas S."/>
            <person name="Copeland A."/>
            <person name="Lapidus A."/>
            <person name="Cheng J.-F."/>
            <person name="Bruce D."/>
            <person name="Goodwin L."/>
            <person name="Pitluck S."/>
            <person name="Lowry S."/>
            <person name="Clum A."/>
            <person name="Land M."/>
            <person name="Hauser L."/>
            <person name="Kyrpides N."/>
            <person name="Mikhailova N."/>
            <person name="Whitman W.B."/>
            <person name="Woyke T."/>
        </authorList>
    </citation>
    <scope>NUCLEOTIDE SEQUENCE [LARGE SCALE GENOMIC DNA]</scope>
    <source>
        <strain evidence="2">ATCC BAA-1334 / A3</strain>
    </source>
</reference>
<protein>
    <submittedName>
        <fullName evidence="1">Uncharacterized protein</fullName>
    </submittedName>
</protein>